<name>A0A8T1S7Y3_CHESE</name>
<keyword evidence="2" id="KW-0472">Membrane</keyword>
<sequence>PTSDSTNVQPGPSATVNPLVFGLAAGIPSIVALVLGIILAVTCIRQRTCCSCNKAKQDEEVPEECKYEQTIPKLPKVSCVSMMKEPTNDYENEDQKPPRRLPAPIPRKSNWVRNIKQDSCPAGRKSSEVSLEAVYETCIPSPITEKRAKNIGWD</sequence>
<evidence type="ECO:0000256" key="1">
    <source>
        <dbReference type="SAM" id="MobiDB-lite"/>
    </source>
</evidence>
<feature type="transmembrane region" description="Helical" evidence="2">
    <location>
        <begin position="20"/>
        <end position="44"/>
    </location>
</feature>
<feature type="non-terminal residue" evidence="3">
    <location>
        <position position="1"/>
    </location>
</feature>
<evidence type="ECO:0000256" key="2">
    <source>
        <dbReference type="SAM" id="Phobius"/>
    </source>
</evidence>
<evidence type="ECO:0000313" key="4">
    <source>
        <dbReference type="Proteomes" id="UP000765507"/>
    </source>
</evidence>
<feature type="region of interest" description="Disordered" evidence="1">
    <location>
        <begin position="85"/>
        <end position="108"/>
    </location>
</feature>
<keyword evidence="2" id="KW-0812">Transmembrane</keyword>
<dbReference type="Proteomes" id="UP000765507">
    <property type="component" value="Unassembled WGS sequence"/>
</dbReference>
<dbReference type="OrthoDB" id="10301360at2759"/>
<organism evidence="3 4">
    <name type="scientific">Chelydra serpentina</name>
    <name type="common">Snapping turtle</name>
    <name type="synonym">Testudo serpentina</name>
    <dbReference type="NCBI Taxonomy" id="8475"/>
    <lineage>
        <taxon>Eukaryota</taxon>
        <taxon>Metazoa</taxon>
        <taxon>Chordata</taxon>
        <taxon>Craniata</taxon>
        <taxon>Vertebrata</taxon>
        <taxon>Euteleostomi</taxon>
        <taxon>Archelosauria</taxon>
        <taxon>Testudinata</taxon>
        <taxon>Testudines</taxon>
        <taxon>Cryptodira</taxon>
        <taxon>Durocryptodira</taxon>
        <taxon>Americhelydia</taxon>
        <taxon>Chelydroidea</taxon>
        <taxon>Chelydridae</taxon>
        <taxon>Chelydra</taxon>
    </lineage>
</organism>
<keyword evidence="2" id="KW-1133">Transmembrane helix</keyword>
<dbReference type="AlphaFoldDB" id="A0A8T1S7Y3"/>
<gene>
    <name evidence="3" type="ORF">G0U57_015345</name>
</gene>
<accession>A0A8T1S7Y3</accession>
<evidence type="ECO:0000313" key="3">
    <source>
        <dbReference type="EMBL" id="KAG6925139.1"/>
    </source>
</evidence>
<dbReference type="EMBL" id="JAHGAV010000470">
    <property type="protein sequence ID" value="KAG6925139.1"/>
    <property type="molecule type" value="Genomic_DNA"/>
</dbReference>
<keyword evidence="4" id="KW-1185">Reference proteome</keyword>
<reference evidence="3 4" key="1">
    <citation type="journal article" date="2020" name="G3 (Bethesda)">
        <title>Draft Genome of the Common Snapping Turtle, Chelydra serpentina, a Model for Phenotypic Plasticity in Reptiles.</title>
        <authorList>
            <person name="Das D."/>
            <person name="Singh S.K."/>
            <person name="Bierstedt J."/>
            <person name="Erickson A."/>
            <person name="Galli G.L.J."/>
            <person name="Crossley D.A. 2nd"/>
            <person name="Rhen T."/>
        </authorList>
    </citation>
    <scope>NUCLEOTIDE SEQUENCE [LARGE SCALE GENOMIC DNA]</scope>
    <source>
        <strain evidence="3">KW</strain>
    </source>
</reference>
<proteinExistence type="predicted"/>
<protein>
    <submittedName>
        <fullName evidence="3">Uncharacterized protein</fullName>
    </submittedName>
</protein>
<comment type="caution">
    <text evidence="3">The sequence shown here is derived from an EMBL/GenBank/DDBJ whole genome shotgun (WGS) entry which is preliminary data.</text>
</comment>